<gene>
    <name evidence="2" type="ORF">NZD89_02170</name>
</gene>
<keyword evidence="3" id="KW-1185">Reference proteome</keyword>
<dbReference type="RefSeq" id="WP_268006219.1">
    <property type="nucleotide sequence ID" value="NZ_CP104067.1"/>
</dbReference>
<sequence>MKKILSVFVFGTVLLTGCGHEFVTQPPAKSNGVISPVSASDDTKGQFATPKVDPPVVKPTLQTVQFPKEMEIQHVYVIAGLAGRSYTPKNQSETVAQIEQWLKTAKPVSVQLPPPPNPPIVTNANTNPAVLELQLSSKKVISISPTFYMGGHSQELSQLYHFVDGVISYQVATKTVYFKDPNLYNWLKSNQWQEQFNTN</sequence>
<evidence type="ECO:0000256" key="1">
    <source>
        <dbReference type="SAM" id="MobiDB-lite"/>
    </source>
</evidence>
<dbReference type="EMBL" id="CP104067">
    <property type="protein sequence ID" value="WAH42335.1"/>
    <property type="molecule type" value="Genomic_DNA"/>
</dbReference>
<feature type="region of interest" description="Disordered" evidence="1">
    <location>
        <begin position="29"/>
        <end position="52"/>
    </location>
</feature>
<dbReference type="Proteomes" id="UP001164761">
    <property type="component" value="Chromosome"/>
</dbReference>
<dbReference type="PROSITE" id="PS51257">
    <property type="entry name" value="PROKAR_LIPOPROTEIN"/>
    <property type="match status" value="1"/>
</dbReference>
<proteinExistence type="predicted"/>
<accession>A0ABY6ZKA9</accession>
<protein>
    <recommendedName>
        <fullName evidence="4">GerMN domain-containing protein</fullName>
    </recommendedName>
</protein>
<evidence type="ECO:0000313" key="3">
    <source>
        <dbReference type="Proteomes" id="UP001164761"/>
    </source>
</evidence>
<name>A0ABY6ZKA9_9BACL</name>
<reference evidence="2" key="1">
    <citation type="submission" date="2022-08" db="EMBL/GenBank/DDBJ databases">
        <title>Alicyclobacillus fastidiosus DSM 17978, complete genome.</title>
        <authorList>
            <person name="Wang Q."/>
            <person name="Cai R."/>
            <person name="Wang Z."/>
        </authorList>
    </citation>
    <scope>NUCLEOTIDE SEQUENCE</scope>
    <source>
        <strain evidence="2">DSM 17978</strain>
    </source>
</reference>
<evidence type="ECO:0008006" key="4">
    <source>
        <dbReference type="Google" id="ProtNLM"/>
    </source>
</evidence>
<evidence type="ECO:0000313" key="2">
    <source>
        <dbReference type="EMBL" id="WAH42335.1"/>
    </source>
</evidence>
<organism evidence="2 3">
    <name type="scientific">Alicyclobacillus fastidiosus</name>
    <dbReference type="NCBI Taxonomy" id="392011"/>
    <lineage>
        <taxon>Bacteria</taxon>
        <taxon>Bacillati</taxon>
        <taxon>Bacillota</taxon>
        <taxon>Bacilli</taxon>
        <taxon>Bacillales</taxon>
        <taxon>Alicyclobacillaceae</taxon>
        <taxon>Alicyclobacillus</taxon>
    </lineage>
</organism>